<sequence>MVLICRSRPSKPSHSPKPRLTRTGRDLDHGPWFGGRGSPLQKLSRVRPMWGWFGGTLVWMVVWDSIHTLYKSAMKCYEACMRPPSGSSTLCRIRGVDSGRDIYGI</sequence>
<dbReference type="InParanoid" id="M1DNP9"/>
<dbReference type="Gramene" id="PGSC0003DMT400091924">
    <property type="protein sequence ID" value="PGSC0003DMT400091924"/>
    <property type="gene ID" value="PGSC0003DMG400041495"/>
</dbReference>
<dbReference type="AlphaFoldDB" id="M1DNP9"/>
<name>M1DNP9_SOLTU</name>
<dbReference type="EnsemblPlants" id="PGSC0003DMT400091924">
    <property type="protein sequence ID" value="PGSC0003DMT400091924"/>
    <property type="gene ID" value="PGSC0003DMG400041495"/>
</dbReference>
<proteinExistence type="predicted"/>
<evidence type="ECO:0000313" key="3">
    <source>
        <dbReference type="Proteomes" id="UP000011115"/>
    </source>
</evidence>
<evidence type="ECO:0000313" key="2">
    <source>
        <dbReference type="EnsemblPlants" id="PGSC0003DMT400091924"/>
    </source>
</evidence>
<reference evidence="3" key="1">
    <citation type="journal article" date="2011" name="Nature">
        <title>Genome sequence and analysis of the tuber crop potato.</title>
        <authorList>
            <consortium name="The Potato Genome Sequencing Consortium"/>
        </authorList>
    </citation>
    <scope>NUCLEOTIDE SEQUENCE [LARGE SCALE GENOMIC DNA]</scope>
    <source>
        <strain evidence="3">cv. DM1-3 516 R44</strain>
    </source>
</reference>
<dbReference type="PaxDb" id="4113-PGSC0003DMT400091924"/>
<organism evidence="2 3">
    <name type="scientific">Solanum tuberosum</name>
    <name type="common">Potato</name>
    <dbReference type="NCBI Taxonomy" id="4113"/>
    <lineage>
        <taxon>Eukaryota</taxon>
        <taxon>Viridiplantae</taxon>
        <taxon>Streptophyta</taxon>
        <taxon>Embryophyta</taxon>
        <taxon>Tracheophyta</taxon>
        <taxon>Spermatophyta</taxon>
        <taxon>Magnoliopsida</taxon>
        <taxon>eudicotyledons</taxon>
        <taxon>Gunneridae</taxon>
        <taxon>Pentapetalae</taxon>
        <taxon>asterids</taxon>
        <taxon>lamiids</taxon>
        <taxon>Solanales</taxon>
        <taxon>Solanaceae</taxon>
        <taxon>Solanoideae</taxon>
        <taxon>Solaneae</taxon>
        <taxon>Solanum</taxon>
    </lineage>
</organism>
<evidence type="ECO:0000256" key="1">
    <source>
        <dbReference type="SAM" id="MobiDB-lite"/>
    </source>
</evidence>
<reference evidence="2" key="2">
    <citation type="submission" date="2015-06" db="UniProtKB">
        <authorList>
            <consortium name="EnsemblPlants"/>
        </authorList>
    </citation>
    <scope>IDENTIFICATION</scope>
    <source>
        <strain evidence="2">DM1-3 516 R44</strain>
    </source>
</reference>
<keyword evidence="3" id="KW-1185">Reference proteome</keyword>
<protein>
    <submittedName>
        <fullName evidence="2">Uncharacterized protein</fullName>
    </submittedName>
</protein>
<dbReference type="Proteomes" id="UP000011115">
    <property type="component" value="Unassembled WGS sequence"/>
</dbReference>
<feature type="compositionally biased region" description="Basic residues" evidence="1">
    <location>
        <begin position="8"/>
        <end position="22"/>
    </location>
</feature>
<dbReference type="HOGENOM" id="CLU_2241418_0_0_1"/>
<accession>M1DNP9</accession>
<feature type="region of interest" description="Disordered" evidence="1">
    <location>
        <begin position="1"/>
        <end position="36"/>
    </location>
</feature>